<dbReference type="RefSeq" id="WP_252766357.1">
    <property type="nucleotide sequence ID" value="NZ_CP097119.1"/>
</dbReference>
<dbReference type="AlphaFoldDB" id="A0A9Q8ZNT7"/>
<gene>
    <name evidence="1" type="primary">csn2</name>
    <name evidence="1" type="ORF">M3M40_04960</name>
</gene>
<dbReference type="EMBL" id="CP097119">
    <property type="protein sequence ID" value="USS88840.1"/>
    <property type="molecule type" value="Genomic_DNA"/>
</dbReference>
<dbReference type="Gene3D" id="3.40.50.11940">
    <property type="match status" value="1"/>
</dbReference>
<accession>A0A9Q8ZNT7</accession>
<dbReference type="InterPro" id="IPR010146">
    <property type="entry name" value="CRISPR-assoc_prot_Csn2-typ"/>
</dbReference>
<organism evidence="1 2">
    <name type="scientific">Fructilactobacillus cliffordii</name>
    <dbReference type="NCBI Taxonomy" id="2940299"/>
    <lineage>
        <taxon>Bacteria</taxon>
        <taxon>Bacillati</taxon>
        <taxon>Bacillota</taxon>
        <taxon>Bacilli</taxon>
        <taxon>Lactobacillales</taxon>
        <taxon>Lactobacillaceae</taxon>
        <taxon>Fructilactobacillus</taxon>
    </lineage>
</organism>
<protein>
    <submittedName>
        <fullName evidence="1">Type II-A CRISPR-associated protein Csn2</fullName>
    </submittedName>
</protein>
<dbReference type="NCBIfam" id="TIGR01866">
    <property type="entry name" value="cas_Csn2"/>
    <property type="match status" value="1"/>
</dbReference>
<dbReference type="CDD" id="cd12218">
    <property type="entry name" value="Csn2"/>
    <property type="match status" value="1"/>
</dbReference>
<dbReference type="InterPro" id="IPR038600">
    <property type="entry name" value="Csn2_sf"/>
</dbReference>
<dbReference type="Proteomes" id="UP001055911">
    <property type="component" value="Chromosome"/>
</dbReference>
<proteinExistence type="predicted"/>
<evidence type="ECO:0000313" key="1">
    <source>
        <dbReference type="EMBL" id="USS88840.1"/>
    </source>
</evidence>
<evidence type="ECO:0000313" key="2">
    <source>
        <dbReference type="Proteomes" id="UP001055911"/>
    </source>
</evidence>
<name>A0A9Q8ZNT7_9LACO</name>
<sequence>MKITLYPHAPFAIEKEMPTIIRTNNQSFYTDLMTGIQRNGNVVLSEADEKLDINNNLDFLENIITNADIFQPFKLKMGKEILDNLNEKERQRLYQLDREMKSIFLSSSYLEDFPMSVDDEWDLKKQYKYCGVSFLNNSLSSPYDIIKEVLNLYHKFNSKKLIVLNDLFNYLDEEQQIQIFKLIKRLELHVLLLDFSWQPYSQLLEECRYYSVDKDFIIFER</sequence>
<keyword evidence="2" id="KW-1185">Reference proteome</keyword>
<reference evidence="1" key="1">
    <citation type="submission" date="2022-05" db="EMBL/GenBank/DDBJ databases">
        <authorList>
            <person name="Oliphant S.A."/>
            <person name="Watson-Haigh N.S."/>
            <person name="Sumby K.M."/>
            <person name="Gardner J.M."/>
            <person name="Jiranek V."/>
        </authorList>
    </citation>
    <scope>NUCLEOTIDE SEQUENCE</scope>
    <source>
        <strain evidence="1">KI4_B1</strain>
    </source>
</reference>